<dbReference type="Gene3D" id="3.40.250.10">
    <property type="entry name" value="Rhodanese-like domain"/>
    <property type="match status" value="1"/>
</dbReference>
<dbReference type="InterPro" id="IPR036873">
    <property type="entry name" value="Rhodanese-like_dom_sf"/>
</dbReference>
<keyword evidence="3" id="KW-1185">Reference proteome</keyword>
<dbReference type="Proteomes" id="UP000236742">
    <property type="component" value="Unassembled WGS sequence"/>
</dbReference>
<dbReference type="EMBL" id="FNVD01000001">
    <property type="protein sequence ID" value="SEF43264.1"/>
    <property type="molecule type" value="Genomic_DNA"/>
</dbReference>
<sequence length="127" mass="13786">MPLKLKDLLAEANAMVQRIDGKRAEELVAGGALLLDVRDAPELERNGRAVGAHHIPRGMLEFRADPDSPFHDPVMDPDRPVVLHCASGGRAALAGKILMDMGYREVYNLGGLNDWTGDKLEGMDPGM</sequence>
<dbReference type="InterPro" id="IPR001763">
    <property type="entry name" value="Rhodanese-like_dom"/>
</dbReference>
<name>A0A1H5RYT1_9RHOB</name>
<protein>
    <submittedName>
        <fullName evidence="2">Rhodanese-related sulfurtransferase</fullName>
    </submittedName>
</protein>
<evidence type="ECO:0000313" key="2">
    <source>
        <dbReference type="EMBL" id="SEF43264.1"/>
    </source>
</evidence>
<dbReference type="PANTHER" id="PTHR44086">
    <property type="entry name" value="THIOSULFATE SULFURTRANSFERASE RDL2, MITOCHONDRIAL-RELATED"/>
    <property type="match status" value="1"/>
</dbReference>
<dbReference type="PANTHER" id="PTHR44086:SF10">
    <property type="entry name" value="THIOSULFATE SULFURTRANSFERASE_RHODANESE-LIKE DOMAIN-CONTAINING PROTEIN 3"/>
    <property type="match status" value="1"/>
</dbReference>
<proteinExistence type="predicted"/>
<evidence type="ECO:0000259" key="1">
    <source>
        <dbReference type="PROSITE" id="PS50206"/>
    </source>
</evidence>
<evidence type="ECO:0000313" key="3">
    <source>
        <dbReference type="Proteomes" id="UP000236742"/>
    </source>
</evidence>
<dbReference type="RefSeq" id="WP_104006274.1">
    <property type="nucleotide sequence ID" value="NZ_FNVD01000001.1"/>
</dbReference>
<dbReference type="PROSITE" id="PS50206">
    <property type="entry name" value="RHODANESE_3"/>
    <property type="match status" value="1"/>
</dbReference>
<dbReference type="GO" id="GO:0004792">
    <property type="term" value="F:thiosulfate-cyanide sulfurtransferase activity"/>
    <property type="evidence" value="ECO:0007669"/>
    <property type="project" value="TreeGrafter"/>
</dbReference>
<accession>A0A1H5RYT1</accession>
<keyword evidence="2" id="KW-0808">Transferase</keyword>
<dbReference type="OrthoDB" id="9807812at2"/>
<dbReference type="SMART" id="SM00450">
    <property type="entry name" value="RHOD"/>
    <property type="match status" value="1"/>
</dbReference>
<feature type="domain" description="Rhodanese" evidence="1">
    <location>
        <begin position="28"/>
        <end position="124"/>
    </location>
</feature>
<organism evidence="2 3">
    <name type="scientific">Jhaorihella thermophila</name>
    <dbReference type="NCBI Taxonomy" id="488547"/>
    <lineage>
        <taxon>Bacteria</taxon>
        <taxon>Pseudomonadati</taxon>
        <taxon>Pseudomonadota</taxon>
        <taxon>Alphaproteobacteria</taxon>
        <taxon>Rhodobacterales</taxon>
        <taxon>Paracoccaceae</taxon>
        <taxon>Jhaorihella</taxon>
    </lineage>
</organism>
<reference evidence="2 3" key="1">
    <citation type="submission" date="2016-10" db="EMBL/GenBank/DDBJ databases">
        <authorList>
            <person name="de Groot N.N."/>
        </authorList>
    </citation>
    <scope>NUCLEOTIDE SEQUENCE [LARGE SCALE GENOMIC DNA]</scope>
    <source>
        <strain evidence="2 3">DSM 23413</strain>
    </source>
</reference>
<dbReference type="AlphaFoldDB" id="A0A1H5RYT1"/>
<dbReference type="Pfam" id="PF00581">
    <property type="entry name" value="Rhodanese"/>
    <property type="match status" value="1"/>
</dbReference>
<gene>
    <name evidence="2" type="ORF">SAMN05421751_101236</name>
</gene>
<dbReference type="CDD" id="cd01447">
    <property type="entry name" value="Polysulfide_ST"/>
    <property type="match status" value="1"/>
</dbReference>
<dbReference type="SUPFAM" id="SSF52821">
    <property type="entry name" value="Rhodanese/Cell cycle control phosphatase"/>
    <property type="match status" value="1"/>
</dbReference>